<evidence type="ECO:0000313" key="3">
    <source>
        <dbReference type="Proteomes" id="UP000484885"/>
    </source>
</evidence>
<reference evidence="2 3" key="1">
    <citation type="submission" date="2020-02" db="EMBL/GenBank/DDBJ databases">
        <authorList>
            <person name="Zhang X.-Y."/>
        </authorList>
    </citation>
    <scope>NUCLEOTIDE SEQUENCE [LARGE SCALE GENOMIC DNA]</scope>
    <source>
        <strain evidence="2 3">C33</strain>
    </source>
</reference>
<evidence type="ECO:0000256" key="1">
    <source>
        <dbReference type="SAM" id="MobiDB-lite"/>
    </source>
</evidence>
<dbReference type="InterPro" id="IPR018636">
    <property type="entry name" value="DUF2058"/>
</dbReference>
<dbReference type="Proteomes" id="UP000484885">
    <property type="component" value="Unassembled WGS sequence"/>
</dbReference>
<feature type="compositionally biased region" description="Basic residues" evidence="1">
    <location>
        <begin position="43"/>
        <end position="52"/>
    </location>
</feature>
<feature type="region of interest" description="Disordered" evidence="1">
    <location>
        <begin position="1"/>
        <end position="78"/>
    </location>
</feature>
<evidence type="ECO:0000313" key="2">
    <source>
        <dbReference type="EMBL" id="NDY96914.1"/>
    </source>
</evidence>
<feature type="compositionally biased region" description="Basic residues" evidence="1">
    <location>
        <begin position="20"/>
        <end position="29"/>
    </location>
</feature>
<feature type="region of interest" description="Disordered" evidence="1">
    <location>
        <begin position="168"/>
        <end position="192"/>
    </location>
</feature>
<proteinExistence type="predicted"/>
<feature type="compositionally biased region" description="Basic and acidic residues" evidence="1">
    <location>
        <begin position="59"/>
        <end position="78"/>
    </location>
</feature>
<comment type="caution">
    <text evidence="2">The sequence shown here is derived from an EMBL/GenBank/DDBJ whole genome shotgun (WGS) entry which is preliminary data.</text>
</comment>
<organism evidence="2 3">
    <name type="scientific">Wenzhouxiangella limi</name>
    <dbReference type="NCBI Taxonomy" id="2707351"/>
    <lineage>
        <taxon>Bacteria</taxon>
        <taxon>Pseudomonadati</taxon>
        <taxon>Pseudomonadota</taxon>
        <taxon>Gammaproteobacteria</taxon>
        <taxon>Chromatiales</taxon>
        <taxon>Wenzhouxiangellaceae</taxon>
        <taxon>Wenzhouxiangella</taxon>
    </lineage>
</organism>
<dbReference type="AlphaFoldDB" id="A0A845V2I5"/>
<dbReference type="Pfam" id="PF09831">
    <property type="entry name" value="DUF2058"/>
    <property type="match status" value="1"/>
</dbReference>
<protein>
    <submittedName>
        <fullName evidence="2">DUF2058 domain-containing protein</fullName>
    </submittedName>
</protein>
<accession>A0A845V2I5</accession>
<sequence>MGSLQDALLNAGLTEEKPKPSRRKPRPARKAGVSGRAGSGKQPRAKAGKRRPMSAAESDLARAYKAREQAEAAEKERIKKERVAAQEARRKRNLQLDALISGQTLNRKDADCPRYFEHLGRIRRVLCTPEQREQLNNGELGVVSLRGSYLLVSLETMEAFRAIAPDLVPDLSPKEPEDDGSDYPPVPDDLVW</sequence>
<dbReference type="RefSeq" id="WP_164212299.1">
    <property type="nucleotide sequence ID" value="NZ_JAAGSC010000044.1"/>
</dbReference>
<keyword evidence="3" id="KW-1185">Reference proteome</keyword>
<name>A0A845V2I5_9GAMM</name>
<dbReference type="EMBL" id="JAAGSC010000044">
    <property type="protein sequence ID" value="NDY96914.1"/>
    <property type="molecule type" value="Genomic_DNA"/>
</dbReference>
<gene>
    <name evidence="2" type="ORF">G3I74_14370</name>
</gene>